<feature type="region of interest" description="Disordered" evidence="9">
    <location>
        <begin position="892"/>
        <end position="920"/>
    </location>
</feature>
<dbReference type="AlphaFoldDB" id="A0A2B4RZ05"/>
<feature type="transmembrane region" description="Helical" evidence="10">
    <location>
        <begin position="135"/>
        <end position="153"/>
    </location>
</feature>
<evidence type="ECO:0000256" key="5">
    <source>
        <dbReference type="ARBA" id="ARBA00023065"/>
    </source>
</evidence>
<dbReference type="Pfam" id="PF07885">
    <property type="entry name" value="Ion_trans_2"/>
    <property type="match status" value="6"/>
</dbReference>
<feature type="transmembrane region" description="Helical" evidence="10">
    <location>
        <begin position="386"/>
        <end position="406"/>
    </location>
</feature>
<feature type="transmembrane region" description="Helical" evidence="10">
    <location>
        <begin position="472"/>
        <end position="489"/>
    </location>
</feature>
<keyword evidence="13" id="KW-1185">Reference proteome</keyword>
<comment type="caution">
    <text evidence="12">The sequence shown here is derived from an EMBL/GenBank/DDBJ whole genome shotgun (WGS) entry which is preliminary data.</text>
</comment>
<evidence type="ECO:0000313" key="12">
    <source>
        <dbReference type="EMBL" id="PFX21475.1"/>
    </source>
</evidence>
<dbReference type="GO" id="GO:0005886">
    <property type="term" value="C:plasma membrane"/>
    <property type="evidence" value="ECO:0007669"/>
    <property type="project" value="TreeGrafter"/>
</dbReference>
<evidence type="ECO:0000256" key="1">
    <source>
        <dbReference type="ARBA" id="ARBA00004141"/>
    </source>
</evidence>
<evidence type="ECO:0000256" key="4">
    <source>
        <dbReference type="ARBA" id="ARBA00022989"/>
    </source>
</evidence>
<feature type="domain" description="Potassium channel" evidence="11">
    <location>
        <begin position="115"/>
        <end position="157"/>
    </location>
</feature>
<evidence type="ECO:0000256" key="6">
    <source>
        <dbReference type="ARBA" id="ARBA00023136"/>
    </source>
</evidence>
<feature type="transmembrane region" description="Helical" evidence="10">
    <location>
        <begin position="778"/>
        <end position="796"/>
    </location>
</feature>
<feature type="domain" description="Potassium channel" evidence="11">
    <location>
        <begin position="786"/>
        <end position="826"/>
    </location>
</feature>
<evidence type="ECO:0000256" key="2">
    <source>
        <dbReference type="ARBA" id="ARBA00022448"/>
    </source>
</evidence>
<feature type="transmembrane region" description="Helical" evidence="10">
    <location>
        <begin position="52"/>
        <end position="71"/>
    </location>
</feature>
<evidence type="ECO:0000256" key="9">
    <source>
        <dbReference type="SAM" id="MobiDB-lite"/>
    </source>
</evidence>
<dbReference type="GO" id="GO:0015271">
    <property type="term" value="F:outward rectifier potassium channel activity"/>
    <property type="evidence" value="ECO:0007669"/>
    <property type="project" value="TreeGrafter"/>
</dbReference>
<name>A0A2B4RZ05_STYPI</name>
<dbReference type="GO" id="GO:0022841">
    <property type="term" value="F:potassium ion leak channel activity"/>
    <property type="evidence" value="ECO:0007669"/>
    <property type="project" value="TreeGrafter"/>
</dbReference>
<dbReference type="PRINTS" id="PR01333">
    <property type="entry name" value="2POREKCHANEL"/>
</dbReference>
<dbReference type="PANTHER" id="PTHR11003">
    <property type="entry name" value="POTASSIUM CHANNEL, SUBFAMILY K"/>
    <property type="match status" value="1"/>
</dbReference>
<feature type="transmembrane region" description="Helical" evidence="10">
    <location>
        <begin position="695"/>
        <end position="717"/>
    </location>
</feature>
<keyword evidence="2 8" id="KW-0813">Transport</keyword>
<dbReference type="SUPFAM" id="SSF81324">
    <property type="entry name" value="Voltage-gated potassium channels"/>
    <property type="match status" value="6"/>
</dbReference>
<keyword evidence="4 10" id="KW-1133">Transmembrane helix</keyword>
<feature type="domain" description="Potassium channel" evidence="11">
    <location>
        <begin position="345"/>
        <end position="414"/>
    </location>
</feature>
<evidence type="ECO:0000256" key="10">
    <source>
        <dbReference type="SAM" id="Phobius"/>
    </source>
</evidence>
<feature type="transmembrane region" description="Helical" evidence="10">
    <location>
        <begin position="526"/>
        <end position="547"/>
    </location>
</feature>
<evidence type="ECO:0000256" key="8">
    <source>
        <dbReference type="RuleBase" id="RU003857"/>
    </source>
</evidence>
<dbReference type="Gene3D" id="1.10.287.70">
    <property type="match status" value="3"/>
</dbReference>
<evidence type="ECO:0000256" key="3">
    <source>
        <dbReference type="ARBA" id="ARBA00022692"/>
    </source>
</evidence>
<evidence type="ECO:0000256" key="7">
    <source>
        <dbReference type="ARBA" id="ARBA00023303"/>
    </source>
</evidence>
<keyword evidence="6 10" id="KW-0472">Membrane</keyword>
<feature type="domain" description="Potassium channel" evidence="11">
    <location>
        <begin position="449"/>
        <end position="490"/>
    </location>
</feature>
<feature type="domain" description="Potassium channel" evidence="11">
    <location>
        <begin position="14"/>
        <end position="79"/>
    </location>
</feature>
<proteinExistence type="inferred from homology"/>
<feature type="transmembrane region" description="Helical" evidence="10">
    <location>
        <begin position="845"/>
        <end position="869"/>
    </location>
</feature>
<feature type="transmembrane region" description="Helical" evidence="10">
    <location>
        <begin position="185"/>
        <end position="207"/>
    </location>
</feature>
<sequence>MSIEEFNNISNSAYEALSQPKLQWTYCRATDFVFQSLTTIGYGYITPRTQTGQMLCIFVSLLGIPITLLAFKSVGELIAKGVATSVTKFEKKILKRSEPNKLQAKSALILFVMMTLLIVLSSLLLVYFANWSFVTGAYFWFITFTTIGFGDYVPGLPKRMRQLTPNDFTYEDNDKRPRDGGETEFIFEGLFLPLYLILGLCIVSSVLNSIMMALEEHKCRPPCPGCVSRRTQNQGDIDDYTPTEGEANTATCLSMDNYGFHKENMTPVEKVYNKDKALAMHTLLKTAFLRTFGFLLWTSFSAWLFVTVEYTGKDDKKEKYDLLLSLYKSMASKYNMSLEEFNEISTIAYEALSEPKPQWNYHVAVTFVIQAVTTIGYGFITPQTSAGQSLCIFVCLLGIPITLLTLKSIGELIAKWLNTIVSKFEKKMLKIPEPKQMQTKSAVILFSFMVLLIVVSALLIRDLHWSFVEGVYFWFVTFTTIGFGDYVLWKPARIKKLSFNNSESHSYKSSDSMQITFPIFKDLLKAFYYIVALCIVSSVLNAIAVVMEERRCRSGCPGCISRKKKKTDPKYLEEEEEKQESIPDTFLTEWSAFLLHDIGHYIVVSGDTPRCNFSAMDPLFKAMIFRTFAFLLWSSLSAWLFAMVEYTEKDETEEKEQLLLSLYKTMPFKYNMTEVDFKNFSSSSFEALSKPNPRWTFFTALIFVTQAMTTIGFGNITPKTPEGQILCIFLCLLGIPITLLMLNSIGAIIVKRVNTLVKKFEMKILKIEEPNNVEKKSAVILFLFMVLEIVMNAVVVSNLEGWTFVEGVYFWFVTLTTMGFGDYIPERLKATNPSNENSSPSLLSFLELVLVVGGLCIVSSVFNSLMAALDERNWRFKCSARISRRRQGRVDTIKQPHDDNMTSRRMENLGLENLENTENR</sequence>
<keyword evidence="5 8" id="KW-0406">Ion transport</keyword>
<accession>A0A2B4RZ05</accession>
<comment type="similarity">
    <text evidence="8">Belongs to the two pore domain potassium channel (TC 1.A.1.8) family.</text>
</comment>
<dbReference type="EMBL" id="LSMT01000275">
    <property type="protein sequence ID" value="PFX21475.1"/>
    <property type="molecule type" value="Genomic_DNA"/>
</dbReference>
<dbReference type="OrthoDB" id="5976463at2759"/>
<feature type="transmembrane region" description="Helical" evidence="10">
    <location>
        <begin position="723"/>
        <end position="750"/>
    </location>
</feature>
<feature type="transmembrane region" description="Helical" evidence="10">
    <location>
        <begin position="623"/>
        <end position="642"/>
    </location>
</feature>
<keyword evidence="7 8" id="KW-0407">Ion channel</keyword>
<protein>
    <submittedName>
        <fullName evidence="12">Two pore potassium channel protein sup-9</fullName>
    </submittedName>
</protein>
<organism evidence="12 13">
    <name type="scientific">Stylophora pistillata</name>
    <name type="common">Smooth cauliflower coral</name>
    <dbReference type="NCBI Taxonomy" id="50429"/>
    <lineage>
        <taxon>Eukaryota</taxon>
        <taxon>Metazoa</taxon>
        <taxon>Cnidaria</taxon>
        <taxon>Anthozoa</taxon>
        <taxon>Hexacorallia</taxon>
        <taxon>Scleractinia</taxon>
        <taxon>Astrocoeniina</taxon>
        <taxon>Pocilloporidae</taxon>
        <taxon>Stylophora</taxon>
    </lineage>
</organism>
<evidence type="ECO:0000313" key="13">
    <source>
        <dbReference type="Proteomes" id="UP000225706"/>
    </source>
</evidence>
<gene>
    <name evidence="12" type="primary">sup-9</name>
    <name evidence="12" type="ORF">AWC38_SpisGene14034</name>
</gene>
<dbReference type="InterPro" id="IPR013099">
    <property type="entry name" value="K_chnl_dom"/>
</dbReference>
<feature type="transmembrane region" description="Helical" evidence="10">
    <location>
        <begin position="287"/>
        <end position="308"/>
    </location>
</feature>
<dbReference type="Proteomes" id="UP000225706">
    <property type="component" value="Unassembled WGS sequence"/>
</dbReference>
<feature type="transmembrane region" description="Helical" evidence="10">
    <location>
        <begin position="808"/>
        <end position="824"/>
    </location>
</feature>
<comment type="subcellular location">
    <subcellularLocation>
        <location evidence="1">Membrane</location>
        <topology evidence="1">Multi-pass membrane protein</topology>
    </subcellularLocation>
</comment>
<feature type="domain" description="Potassium channel" evidence="11">
    <location>
        <begin position="685"/>
        <end position="750"/>
    </location>
</feature>
<feature type="transmembrane region" description="Helical" evidence="10">
    <location>
        <begin position="107"/>
        <end position="129"/>
    </location>
</feature>
<keyword evidence="3 8" id="KW-0812">Transmembrane</keyword>
<evidence type="ECO:0000259" key="11">
    <source>
        <dbReference type="Pfam" id="PF07885"/>
    </source>
</evidence>
<feature type="transmembrane region" description="Helical" evidence="10">
    <location>
        <begin position="359"/>
        <end position="380"/>
    </location>
</feature>
<dbReference type="PANTHER" id="PTHR11003:SF345">
    <property type="entry name" value="TWIK FAMILY OF POTASSIUM CHANNELS PROTEIN 18"/>
    <property type="match status" value="1"/>
</dbReference>
<dbReference type="STRING" id="50429.A0A2B4RZ05"/>
<feature type="compositionally biased region" description="Basic and acidic residues" evidence="9">
    <location>
        <begin position="892"/>
        <end position="907"/>
    </location>
</feature>
<reference evidence="13" key="1">
    <citation type="journal article" date="2017" name="bioRxiv">
        <title>Comparative analysis of the genomes of Stylophora pistillata and Acropora digitifera provides evidence for extensive differences between species of corals.</title>
        <authorList>
            <person name="Voolstra C.R."/>
            <person name="Li Y."/>
            <person name="Liew Y.J."/>
            <person name="Baumgarten S."/>
            <person name="Zoccola D."/>
            <person name="Flot J.-F."/>
            <person name="Tambutte S."/>
            <person name="Allemand D."/>
            <person name="Aranda M."/>
        </authorList>
    </citation>
    <scope>NUCLEOTIDE SEQUENCE [LARGE SCALE GENOMIC DNA]</scope>
</reference>
<dbReference type="GO" id="GO:0030322">
    <property type="term" value="P:stabilization of membrane potential"/>
    <property type="evidence" value="ECO:0007669"/>
    <property type="project" value="TreeGrafter"/>
</dbReference>
<dbReference type="InterPro" id="IPR003280">
    <property type="entry name" value="2pore_dom_K_chnl"/>
</dbReference>
<feature type="compositionally biased region" description="Low complexity" evidence="9">
    <location>
        <begin position="908"/>
        <end position="920"/>
    </location>
</feature>
<feature type="transmembrane region" description="Helical" evidence="10">
    <location>
        <begin position="442"/>
        <end position="460"/>
    </location>
</feature>